<keyword evidence="1" id="KW-1133">Transmembrane helix</keyword>
<evidence type="ECO:0000256" key="1">
    <source>
        <dbReference type="SAM" id="Phobius"/>
    </source>
</evidence>
<comment type="caution">
    <text evidence="2">The sequence shown here is derived from an EMBL/GenBank/DDBJ whole genome shotgun (WGS) entry which is preliminary data.</text>
</comment>
<keyword evidence="1" id="KW-0472">Membrane</keyword>
<reference evidence="2" key="1">
    <citation type="journal article" date="2020" name="Cell">
        <title>Large-Scale Comparative Analyses of Tick Genomes Elucidate Their Genetic Diversity and Vector Capacities.</title>
        <authorList>
            <consortium name="Tick Genome and Microbiome Consortium (TIGMIC)"/>
            <person name="Jia N."/>
            <person name="Wang J."/>
            <person name="Shi W."/>
            <person name="Du L."/>
            <person name="Sun Y."/>
            <person name="Zhan W."/>
            <person name="Jiang J.F."/>
            <person name="Wang Q."/>
            <person name="Zhang B."/>
            <person name="Ji P."/>
            <person name="Bell-Sakyi L."/>
            <person name="Cui X.M."/>
            <person name="Yuan T.T."/>
            <person name="Jiang B.G."/>
            <person name="Yang W.F."/>
            <person name="Lam T.T."/>
            <person name="Chang Q.C."/>
            <person name="Ding S.J."/>
            <person name="Wang X.J."/>
            <person name="Zhu J.G."/>
            <person name="Ruan X.D."/>
            <person name="Zhao L."/>
            <person name="Wei J.T."/>
            <person name="Ye R.Z."/>
            <person name="Que T.C."/>
            <person name="Du C.H."/>
            <person name="Zhou Y.H."/>
            <person name="Cheng J.X."/>
            <person name="Dai P.F."/>
            <person name="Guo W.B."/>
            <person name="Han X.H."/>
            <person name="Huang E.J."/>
            <person name="Li L.F."/>
            <person name="Wei W."/>
            <person name="Gao Y.C."/>
            <person name="Liu J.Z."/>
            <person name="Shao H.Z."/>
            <person name="Wang X."/>
            <person name="Wang C.C."/>
            <person name="Yang T.C."/>
            <person name="Huo Q.B."/>
            <person name="Li W."/>
            <person name="Chen H.Y."/>
            <person name="Chen S.E."/>
            <person name="Zhou L.G."/>
            <person name="Ni X.B."/>
            <person name="Tian J.H."/>
            <person name="Sheng Y."/>
            <person name="Liu T."/>
            <person name="Pan Y.S."/>
            <person name="Xia L.Y."/>
            <person name="Li J."/>
            <person name="Zhao F."/>
            <person name="Cao W.C."/>
        </authorList>
    </citation>
    <scope>NUCLEOTIDE SEQUENCE</scope>
    <source>
        <strain evidence="2">Rmic-2018</strain>
    </source>
</reference>
<evidence type="ECO:0000313" key="3">
    <source>
        <dbReference type="Proteomes" id="UP000821866"/>
    </source>
</evidence>
<gene>
    <name evidence="2" type="ORF">HPB51_022767</name>
</gene>
<evidence type="ECO:0000313" key="2">
    <source>
        <dbReference type="EMBL" id="KAH8032019.1"/>
    </source>
</evidence>
<keyword evidence="1" id="KW-0812">Transmembrane</keyword>
<dbReference type="EMBL" id="JABSTU010000005">
    <property type="protein sequence ID" value="KAH8032019.1"/>
    <property type="molecule type" value="Genomic_DNA"/>
</dbReference>
<reference evidence="2" key="2">
    <citation type="submission" date="2021-09" db="EMBL/GenBank/DDBJ databases">
        <authorList>
            <person name="Jia N."/>
            <person name="Wang J."/>
            <person name="Shi W."/>
            <person name="Du L."/>
            <person name="Sun Y."/>
            <person name="Zhan W."/>
            <person name="Jiang J."/>
            <person name="Wang Q."/>
            <person name="Zhang B."/>
            <person name="Ji P."/>
            <person name="Sakyi L.B."/>
            <person name="Cui X."/>
            <person name="Yuan T."/>
            <person name="Jiang B."/>
            <person name="Yang W."/>
            <person name="Lam T.T.-Y."/>
            <person name="Chang Q."/>
            <person name="Ding S."/>
            <person name="Wang X."/>
            <person name="Zhu J."/>
            <person name="Ruan X."/>
            <person name="Zhao L."/>
            <person name="Wei J."/>
            <person name="Que T."/>
            <person name="Du C."/>
            <person name="Cheng J."/>
            <person name="Dai P."/>
            <person name="Han X."/>
            <person name="Huang E."/>
            <person name="Gao Y."/>
            <person name="Liu J."/>
            <person name="Shao H."/>
            <person name="Ye R."/>
            <person name="Li L."/>
            <person name="Wei W."/>
            <person name="Wang X."/>
            <person name="Wang C."/>
            <person name="Huo Q."/>
            <person name="Li W."/>
            <person name="Guo W."/>
            <person name="Chen H."/>
            <person name="Chen S."/>
            <person name="Zhou L."/>
            <person name="Zhou L."/>
            <person name="Ni X."/>
            <person name="Tian J."/>
            <person name="Zhou Y."/>
            <person name="Sheng Y."/>
            <person name="Liu T."/>
            <person name="Pan Y."/>
            <person name="Xia L."/>
            <person name="Li J."/>
            <person name="Zhao F."/>
            <person name="Cao W."/>
        </authorList>
    </citation>
    <scope>NUCLEOTIDE SEQUENCE</scope>
    <source>
        <strain evidence="2">Rmic-2018</strain>
        <tissue evidence="2">Larvae</tissue>
    </source>
</reference>
<dbReference type="AlphaFoldDB" id="A0A9J6EBX5"/>
<keyword evidence="3" id="KW-1185">Reference proteome</keyword>
<dbReference type="Proteomes" id="UP000821866">
    <property type="component" value="Chromosome 3"/>
</dbReference>
<accession>A0A9J6EBX5</accession>
<protein>
    <submittedName>
        <fullName evidence="2">Uncharacterized protein</fullName>
    </submittedName>
</protein>
<name>A0A9J6EBX5_RHIMP</name>
<proteinExistence type="predicted"/>
<feature type="transmembrane region" description="Helical" evidence="1">
    <location>
        <begin position="12"/>
        <end position="34"/>
    </location>
</feature>
<organism evidence="2 3">
    <name type="scientific">Rhipicephalus microplus</name>
    <name type="common">Cattle tick</name>
    <name type="synonym">Boophilus microplus</name>
    <dbReference type="NCBI Taxonomy" id="6941"/>
    <lineage>
        <taxon>Eukaryota</taxon>
        <taxon>Metazoa</taxon>
        <taxon>Ecdysozoa</taxon>
        <taxon>Arthropoda</taxon>
        <taxon>Chelicerata</taxon>
        <taxon>Arachnida</taxon>
        <taxon>Acari</taxon>
        <taxon>Parasitiformes</taxon>
        <taxon>Ixodida</taxon>
        <taxon>Ixodoidea</taxon>
        <taxon>Ixodidae</taxon>
        <taxon>Rhipicephalinae</taxon>
        <taxon>Rhipicephalus</taxon>
        <taxon>Boophilus</taxon>
    </lineage>
</organism>
<sequence>MALLTAVNVAPVFLIPSVLPYVLMGLATPVYSAVAMRGYMRHRETNAKLAKTRVCLFEQYYAGMADLGEAGRGVGRYAKQVRGVRSLVTLLYDVFQIYKNVTTSMTLGAVRLHGGQHDGHGTRPDVLDRLGLDPVRRGGTGVSRTIDDIASSSTRARRGAR</sequence>